<dbReference type="InterPro" id="IPR010869">
    <property type="entry name" value="DUF1501"/>
</dbReference>
<dbReference type="EMBL" id="CP155447">
    <property type="protein sequence ID" value="XBH05957.1"/>
    <property type="molecule type" value="Genomic_DNA"/>
</dbReference>
<dbReference type="RefSeq" id="WP_406698809.1">
    <property type="nucleotide sequence ID" value="NZ_CP155447.1"/>
</dbReference>
<dbReference type="InterPro" id="IPR017850">
    <property type="entry name" value="Alkaline_phosphatase_core_sf"/>
</dbReference>
<dbReference type="InterPro" id="IPR006311">
    <property type="entry name" value="TAT_signal"/>
</dbReference>
<accession>A0AAU7CLZ3</accession>
<dbReference type="SUPFAM" id="SSF53649">
    <property type="entry name" value="Alkaline phosphatase-like"/>
    <property type="match status" value="1"/>
</dbReference>
<reference evidence="1" key="1">
    <citation type="submission" date="2024-05" db="EMBL/GenBank/DDBJ databases">
        <title>Planctomycetes of the genus Singulisphaera possess chitinolytic capabilities.</title>
        <authorList>
            <person name="Ivanova A."/>
        </authorList>
    </citation>
    <scope>NUCLEOTIDE SEQUENCE</scope>
    <source>
        <strain evidence="1">Ch08T</strain>
    </source>
</reference>
<name>A0AAU7CLZ3_9BACT</name>
<proteinExistence type="predicted"/>
<dbReference type="PROSITE" id="PS51318">
    <property type="entry name" value="TAT"/>
    <property type="match status" value="1"/>
</dbReference>
<dbReference type="PANTHER" id="PTHR43737:SF1">
    <property type="entry name" value="DUF1501 DOMAIN-CONTAINING PROTEIN"/>
    <property type="match status" value="1"/>
</dbReference>
<sequence>MLNIGGGARGKYCDGVSRRDFLKIGGLALGGLSLPGILRAEAQASIASSNKAIIMVFLAGGPPHQDMFDLKMNAPAEIRGEYRPIATNVPGLEICEHMPRLATMMDKVAVIRTMVGAHGDHSAGQCLTGYTDTISKVQGGRPSLGAILSKLRGPVEPSVPPFVGLSPKTSHQPWSNPGEPGYLGMAHSPFSPFRAEAVASAEPTFNLDQGRLGGRRTLLGELDSLRRHLESDEAIGGLDSFTHRAFDILSSGKLFQALDVTREDPKLRAKYGYGDMTNEADGPPCCNDQFLMARRLVEAGARCVTISFGRWDTHSDNFASCAQRIPKLDAALSTLIEDLHMRGLDKDVSVVVWGEFGRTPKINKAAGRDHWPQVSFALLAGGGMRTGQVIGSTDRNGEGPRDRPVTFQSVFATLYHNLGIAPDTSVPDRNGRPMYLLDNFEPIREVI</sequence>
<dbReference type="PANTHER" id="PTHR43737">
    <property type="entry name" value="BLL7424 PROTEIN"/>
    <property type="match status" value="1"/>
</dbReference>
<dbReference type="AlphaFoldDB" id="A0AAU7CLZ3"/>
<evidence type="ECO:0000313" key="1">
    <source>
        <dbReference type="EMBL" id="XBH05957.1"/>
    </source>
</evidence>
<dbReference type="Pfam" id="PF07394">
    <property type="entry name" value="DUF1501"/>
    <property type="match status" value="1"/>
</dbReference>
<gene>
    <name evidence="1" type="ORF">V5E97_07970</name>
</gene>
<organism evidence="1">
    <name type="scientific">Singulisphaera sp. Ch08</name>
    <dbReference type="NCBI Taxonomy" id="3120278"/>
    <lineage>
        <taxon>Bacteria</taxon>
        <taxon>Pseudomonadati</taxon>
        <taxon>Planctomycetota</taxon>
        <taxon>Planctomycetia</taxon>
        <taxon>Isosphaerales</taxon>
        <taxon>Isosphaeraceae</taxon>
        <taxon>Singulisphaera</taxon>
    </lineage>
</organism>
<protein>
    <submittedName>
        <fullName evidence="1">DUF1501 domain-containing protein</fullName>
    </submittedName>
</protein>